<name>A0A6S6SBF4_9BACT</name>
<dbReference type="EMBL" id="CACVAP010000031">
    <property type="protein sequence ID" value="CAA6800555.1"/>
    <property type="molecule type" value="Genomic_DNA"/>
</dbReference>
<accession>A0A6S6SBF4</accession>
<gene>
    <name evidence="1" type="ORF">HELGO_WM12363</name>
</gene>
<dbReference type="AlphaFoldDB" id="A0A6S6SBF4"/>
<reference evidence="1" key="1">
    <citation type="submission" date="2020-01" db="EMBL/GenBank/DDBJ databases">
        <authorList>
            <person name="Meier V. D."/>
            <person name="Meier V D."/>
        </authorList>
    </citation>
    <scope>NUCLEOTIDE SEQUENCE</scope>
    <source>
        <strain evidence="1">HLG_WM_MAG_06</strain>
    </source>
</reference>
<sequence length="124" mass="14976">MPIKDIKLELVEEYLSKENISKLLTLGIYDVLTSNDERLRYHIEVNRIEFQKSLQLDFELMLQYCETNARDEEHIAKRQHLGSSYNAYCIFYQFISNYVSKREKQEVSENLRKMFDYFKPESCK</sequence>
<proteinExistence type="predicted"/>
<protein>
    <submittedName>
        <fullName evidence="1">Uncharacterized protein</fullName>
    </submittedName>
</protein>
<organism evidence="1">
    <name type="scientific">uncultured Sulfurovum sp</name>
    <dbReference type="NCBI Taxonomy" id="269237"/>
    <lineage>
        <taxon>Bacteria</taxon>
        <taxon>Pseudomonadati</taxon>
        <taxon>Campylobacterota</taxon>
        <taxon>Epsilonproteobacteria</taxon>
        <taxon>Campylobacterales</taxon>
        <taxon>Sulfurovaceae</taxon>
        <taxon>Sulfurovum</taxon>
        <taxon>environmental samples</taxon>
    </lineage>
</organism>
<evidence type="ECO:0000313" key="1">
    <source>
        <dbReference type="EMBL" id="CAA6800555.1"/>
    </source>
</evidence>